<proteinExistence type="predicted"/>
<comment type="caution">
    <text evidence="1">The sequence shown here is derived from an EMBL/GenBank/DDBJ whole genome shotgun (WGS) entry which is preliminary data.</text>
</comment>
<dbReference type="EMBL" id="JAHHUM010002656">
    <property type="protein sequence ID" value="KAK5601671.1"/>
    <property type="molecule type" value="Genomic_DNA"/>
</dbReference>
<organism evidence="1 2">
    <name type="scientific">Crenichthys baileyi</name>
    <name type="common">White River springfish</name>
    <dbReference type="NCBI Taxonomy" id="28760"/>
    <lineage>
        <taxon>Eukaryota</taxon>
        <taxon>Metazoa</taxon>
        <taxon>Chordata</taxon>
        <taxon>Craniata</taxon>
        <taxon>Vertebrata</taxon>
        <taxon>Euteleostomi</taxon>
        <taxon>Actinopterygii</taxon>
        <taxon>Neopterygii</taxon>
        <taxon>Teleostei</taxon>
        <taxon>Neoteleostei</taxon>
        <taxon>Acanthomorphata</taxon>
        <taxon>Ovalentaria</taxon>
        <taxon>Atherinomorphae</taxon>
        <taxon>Cyprinodontiformes</taxon>
        <taxon>Goodeidae</taxon>
        <taxon>Crenichthys</taxon>
    </lineage>
</organism>
<dbReference type="AlphaFoldDB" id="A0AAV9QYE0"/>
<gene>
    <name evidence="1" type="ORF">CRENBAI_022236</name>
</gene>
<accession>A0AAV9QYE0</accession>
<sequence length="102" mass="11052">MRCALVAAQKPESASLRRWRTTGGVGAQGRGGPAAGDICRWLSASSINPNKHSPLMPTERQKFAHAHDFLLSVLPQVEAASSDKMNPTLFLAQLRLWSLLAT</sequence>
<reference evidence="1 2" key="1">
    <citation type="submission" date="2021-06" db="EMBL/GenBank/DDBJ databases">
        <authorList>
            <person name="Palmer J.M."/>
        </authorList>
    </citation>
    <scope>NUCLEOTIDE SEQUENCE [LARGE SCALE GENOMIC DNA]</scope>
    <source>
        <strain evidence="1 2">MEX-2019</strain>
        <tissue evidence="1">Muscle</tissue>
    </source>
</reference>
<name>A0AAV9QYE0_9TELE</name>
<dbReference type="Proteomes" id="UP001311232">
    <property type="component" value="Unassembled WGS sequence"/>
</dbReference>
<protein>
    <submittedName>
        <fullName evidence="1">Uncharacterized protein</fullName>
    </submittedName>
</protein>
<evidence type="ECO:0000313" key="1">
    <source>
        <dbReference type="EMBL" id="KAK5601671.1"/>
    </source>
</evidence>
<evidence type="ECO:0000313" key="2">
    <source>
        <dbReference type="Proteomes" id="UP001311232"/>
    </source>
</evidence>
<keyword evidence="2" id="KW-1185">Reference proteome</keyword>